<evidence type="ECO:0000313" key="2">
    <source>
        <dbReference type="EMBL" id="GCD99959.1"/>
    </source>
</evidence>
<name>A0A401YZA7_9ACTN</name>
<organism evidence="2 3">
    <name type="scientific">Embleya hyalina</name>
    <dbReference type="NCBI Taxonomy" id="516124"/>
    <lineage>
        <taxon>Bacteria</taxon>
        <taxon>Bacillati</taxon>
        <taxon>Actinomycetota</taxon>
        <taxon>Actinomycetes</taxon>
        <taxon>Kitasatosporales</taxon>
        <taxon>Streptomycetaceae</taxon>
        <taxon>Embleya</taxon>
    </lineage>
</organism>
<evidence type="ECO:0000256" key="1">
    <source>
        <dbReference type="SAM" id="MobiDB-lite"/>
    </source>
</evidence>
<dbReference type="AlphaFoldDB" id="A0A401YZA7"/>
<dbReference type="EMBL" id="BIFH01000036">
    <property type="protein sequence ID" value="GCD99959.1"/>
    <property type="molecule type" value="Genomic_DNA"/>
</dbReference>
<gene>
    <name evidence="2" type="ORF">EHYA_07683</name>
</gene>
<evidence type="ECO:0000313" key="3">
    <source>
        <dbReference type="Proteomes" id="UP000286931"/>
    </source>
</evidence>
<accession>A0A401YZA7</accession>
<proteinExistence type="predicted"/>
<sequence>MPRVPVRFLAPRPARGSTTDPDPPAFARQFARRCATWHTRRGEFGAILPMRRLACVLSISDSIRLAGP</sequence>
<reference evidence="2 3" key="1">
    <citation type="submission" date="2018-12" db="EMBL/GenBank/DDBJ databases">
        <title>Draft genome sequence of Embleya hyalina NBRC 13850T.</title>
        <authorList>
            <person name="Komaki H."/>
            <person name="Hosoyama A."/>
            <person name="Kimura A."/>
            <person name="Ichikawa N."/>
            <person name="Tamura T."/>
        </authorList>
    </citation>
    <scope>NUCLEOTIDE SEQUENCE [LARGE SCALE GENOMIC DNA]</scope>
    <source>
        <strain evidence="2 3">NBRC 13850</strain>
    </source>
</reference>
<comment type="caution">
    <text evidence="2">The sequence shown here is derived from an EMBL/GenBank/DDBJ whole genome shotgun (WGS) entry which is preliminary data.</text>
</comment>
<feature type="region of interest" description="Disordered" evidence="1">
    <location>
        <begin position="1"/>
        <end position="25"/>
    </location>
</feature>
<keyword evidence="3" id="KW-1185">Reference proteome</keyword>
<protein>
    <submittedName>
        <fullName evidence="2">Uncharacterized protein</fullName>
    </submittedName>
</protein>
<dbReference type="Proteomes" id="UP000286931">
    <property type="component" value="Unassembled WGS sequence"/>
</dbReference>